<reference evidence="2 3" key="1">
    <citation type="submission" date="2019-06" db="EMBL/GenBank/DDBJ databases">
        <title>Genomic Encyclopedia of Type Strains, Phase IV (KMG-V): Genome sequencing to study the core and pangenomes of soil and plant-associated prokaryotes.</title>
        <authorList>
            <person name="Whitman W."/>
        </authorList>
    </citation>
    <scope>NUCLEOTIDE SEQUENCE [LARGE SCALE GENOMIC DNA]</scope>
    <source>
        <strain evidence="2 3">BR 510</strain>
    </source>
</reference>
<organism evidence="2 3">
    <name type="scientific">Bradyrhizobium stylosanthis</name>
    <dbReference type="NCBI Taxonomy" id="1803665"/>
    <lineage>
        <taxon>Bacteria</taxon>
        <taxon>Pseudomonadati</taxon>
        <taxon>Pseudomonadota</taxon>
        <taxon>Alphaproteobacteria</taxon>
        <taxon>Hyphomicrobiales</taxon>
        <taxon>Nitrobacteraceae</taxon>
        <taxon>Bradyrhizobium</taxon>
    </lineage>
</organism>
<accession>A0A560DYI7</accession>
<dbReference type="STRING" id="1803665.GCA_001641335_04508"/>
<comment type="caution">
    <text evidence="2">The sequence shown here is derived from an EMBL/GenBank/DDBJ whole genome shotgun (WGS) entry which is preliminary data.</text>
</comment>
<gene>
    <name evidence="2" type="ORF">FBZ96_103895</name>
</gene>
<protein>
    <submittedName>
        <fullName evidence="2">HNH/ENDO VII superfamily nuclease</fullName>
    </submittedName>
</protein>
<name>A0A560DYI7_9BRAD</name>
<dbReference type="EMBL" id="VITK01000003">
    <property type="protein sequence ID" value="TWB02113.1"/>
    <property type="molecule type" value="Genomic_DNA"/>
</dbReference>
<feature type="compositionally biased region" description="Low complexity" evidence="1">
    <location>
        <begin position="244"/>
        <end position="269"/>
    </location>
</feature>
<evidence type="ECO:0000256" key="1">
    <source>
        <dbReference type="SAM" id="MobiDB-lite"/>
    </source>
</evidence>
<keyword evidence="3" id="KW-1185">Reference proteome</keyword>
<dbReference type="RefSeq" id="WP_186467410.1">
    <property type="nucleotide sequence ID" value="NZ_VITK01000003.1"/>
</dbReference>
<dbReference type="AlphaFoldDB" id="A0A560DYI7"/>
<feature type="compositionally biased region" description="Basic and acidic residues" evidence="1">
    <location>
        <begin position="270"/>
        <end position="279"/>
    </location>
</feature>
<evidence type="ECO:0000313" key="2">
    <source>
        <dbReference type="EMBL" id="TWB02113.1"/>
    </source>
</evidence>
<evidence type="ECO:0000313" key="3">
    <source>
        <dbReference type="Proteomes" id="UP000319949"/>
    </source>
</evidence>
<feature type="region of interest" description="Disordered" evidence="1">
    <location>
        <begin position="244"/>
        <end position="288"/>
    </location>
</feature>
<sequence length="288" mass="31213">MFQIHHILPQALAGHFTLKVLGDRFNLNGIRNLMDLPSNEQAARELGSSPHTGGHLGSYSRIFCKFLGVLQSHPSFAAAQEGDSAAVDQLDAELSSFLAAAKHALSKGHLLANTPLGMTKEDANKRIEDWYVNWKTYAEENRDSIKQMQDTVDQLHTASQWEGALRAPVLLPDSTLSLADKLAIIGRYTRGSPISQHFEAVGPVPHLPGFIHPVIDARLPSLSSLSGTRFSALAQLTPWRALRRSPPILSSPSTSPSAGSRMSQGSSSGEDARGRDQSHCRRNAGRAA</sequence>
<dbReference type="Proteomes" id="UP000319949">
    <property type="component" value="Unassembled WGS sequence"/>
</dbReference>
<proteinExistence type="predicted"/>